<dbReference type="RefSeq" id="WP_184394691.1">
    <property type="nucleotide sequence ID" value="NZ_BAAAJD010000021.1"/>
</dbReference>
<keyword evidence="3" id="KW-1185">Reference proteome</keyword>
<evidence type="ECO:0000313" key="3">
    <source>
        <dbReference type="Proteomes" id="UP000572635"/>
    </source>
</evidence>
<comment type="caution">
    <text evidence="2">The sequence shown here is derived from an EMBL/GenBank/DDBJ whole genome shotgun (WGS) entry which is preliminary data.</text>
</comment>
<dbReference type="Proteomes" id="UP000572635">
    <property type="component" value="Unassembled WGS sequence"/>
</dbReference>
<proteinExistence type="predicted"/>
<dbReference type="EMBL" id="JACHDB010000001">
    <property type="protein sequence ID" value="MBB5434231.1"/>
    <property type="molecule type" value="Genomic_DNA"/>
</dbReference>
<feature type="chain" id="PRO_5031272425" evidence="1">
    <location>
        <begin position="27"/>
        <end position="109"/>
    </location>
</feature>
<accession>A0A7W8VF58</accession>
<keyword evidence="1" id="KW-0732">Signal</keyword>
<dbReference type="AlphaFoldDB" id="A0A7W8VF58"/>
<evidence type="ECO:0000256" key="1">
    <source>
        <dbReference type="SAM" id="SignalP"/>
    </source>
</evidence>
<reference evidence="2 3" key="1">
    <citation type="submission" date="2020-08" db="EMBL/GenBank/DDBJ databases">
        <title>Sequencing the genomes of 1000 actinobacteria strains.</title>
        <authorList>
            <person name="Klenk H.-P."/>
        </authorList>
    </citation>
    <scope>NUCLEOTIDE SEQUENCE [LARGE SCALE GENOMIC DNA]</scope>
    <source>
        <strain evidence="2 3">DSM 44551</strain>
    </source>
</reference>
<sequence length="109" mass="11002">MRAPGTAALGAVLTGLLLSAAPAADAATAGSGTLALYSAPGLGHTVLEVEDGCHSFAPRAVSYADADPIADYVLYSGRDCTGVALGAGRDATQWIPPLTNVRSVRIDFD</sequence>
<gene>
    <name evidence="2" type="ORF">HDA36_004315</name>
</gene>
<feature type="signal peptide" evidence="1">
    <location>
        <begin position="1"/>
        <end position="26"/>
    </location>
</feature>
<evidence type="ECO:0000313" key="2">
    <source>
        <dbReference type="EMBL" id="MBB5434231.1"/>
    </source>
</evidence>
<organism evidence="2 3">
    <name type="scientific">Nocardiopsis composta</name>
    <dbReference type="NCBI Taxonomy" id="157465"/>
    <lineage>
        <taxon>Bacteria</taxon>
        <taxon>Bacillati</taxon>
        <taxon>Actinomycetota</taxon>
        <taxon>Actinomycetes</taxon>
        <taxon>Streptosporangiales</taxon>
        <taxon>Nocardiopsidaceae</taxon>
        <taxon>Nocardiopsis</taxon>
    </lineage>
</organism>
<name>A0A7W8VF58_9ACTN</name>
<protein>
    <submittedName>
        <fullName evidence="2">Uncharacterized protein</fullName>
    </submittedName>
</protein>